<proteinExistence type="inferred from homology"/>
<feature type="transmembrane region" description="Helical" evidence="9">
    <location>
        <begin position="217"/>
        <end position="234"/>
    </location>
</feature>
<name>A0A7Y0M006_CELFI</name>
<comment type="subcellular location">
    <subcellularLocation>
        <location evidence="1">Cell membrane</location>
        <topology evidence="1">Multi-pass membrane protein</topology>
    </subcellularLocation>
</comment>
<keyword evidence="4 9" id="KW-0812">Transmembrane</keyword>
<evidence type="ECO:0000313" key="10">
    <source>
        <dbReference type="EMBL" id="NMR21356.1"/>
    </source>
</evidence>
<dbReference type="AlphaFoldDB" id="A0A7Y0M006"/>
<feature type="transmembrane region" description="Helical" evidence="9">
    <location>
        <begin position="239"/>
        <end position="258"/>
    </location>
</feature>
<dbReference type="GO" id="GO:0006865">
    <property type="term" value="P:amino acid transport"/>
    <property type="evidence" value="ECO:0007669"/>
    <property type="project" value="UniProtKB-KW"/>
</dbReference>
<organism evidence="10 11">
    <name type="scientific">Cellulomonas fimi</name>
    <dbReference type="NCBI Taxonomy" id="1708"/>
    <lineage>
        <taxon>Bacteria</taxon>
        <taxon>Bacillati</taxon>
        <taxon>Actinomycetota</taxon>
        <taxon>Actinomycetes</taxon>
        <taxon>Micrococcales</taxon>
        <taxon>Cellulomonadaceae</taxon>
        <taxon>Cellulomonas</taxon>
    </lineage>
</organism>
<keyword evidence="11" id="KW-1185">Reference proteome</keyword>
<dbReference type="PANTHER" id="PTHR11795">
    <property type="entry name" value="BRANCHED-CHAIN AMINO ACID TRANSPORT SYSTEM PERMEASE PROTEIN LIVH"/>
    <property type="match status" value="1"/>
</dbReference>
<keyword evidence="6 9" id="KW-1133">Transmembrane helix</keyword>
<dbReference type="CDD" id="cd06582">
    <property type="entry name" value="TM_PBP1_LivH_like"/>
    <property type="match status" value="1"/>
</dbReference>
<sequence>MGNALIIGLSLGCVYGFVAVGFSLIYRTTGVMNFAQGASVMLGGMGAGYAGQAWGLPLWAAALIGIGFALVGGLLLVLGVVLPLWKRGASDFITMLGTLLFLVAAENVILNTMGSDPRPVPRIDPQFTLQVGGLRIDSQSLWIILVAIVVSVGLGVFIARTSTGVAMRAVATDQKVARLMGVNPAKMAVITFTLAALIGGIGGVLVAPLQFAAWNAAHVYNIKGFIAAVVGGVLDVRTAFLGGIVIGVLEAFIVTYASSTYLDVLLLGVLLVLLLLRPSGIFGRAVAVKY</sequence>
<feature type="transmembrane region" description="Helical" evidence="9">
    <location>
        <begin position="58"/>
        <end position="85"/>
    </location>
</feature>
<reference evidence="10 11" key="1">
    <citation type="submission" date="2020-04" db="EMBL/GenBank/DDBJ databases">
        <title>Sequencing and Assembly of C. fimi.</title>
        <authorList>
            <person name="Ramsey A.R."/>
        </authorList>
    </citation>
    <scope>NUCLEOTIDE SEQUENCE [LARGE SCALE GENOMIC DNA]</scope>
    <source>
        <strain evidence="10 11">SB</strain>
    </source>
</reference>
<dbReference type="RefSeq" id="WP_169325731.1">
    <property type="nucleotide sequence ID" value="NZ_JABCJJ010000032.1"/>
</dbReference>
<keyword evidence="3" id="KW-1003">Cell membrane</keyword>
<feature type="transmembrane region" description="Helical" evidence="9">
    <location>
        <begin position="188"/>
        <end position="211"/>
    </location>
</feature>
<dbReference type="InterPro" id="IPR052157">
    <property type="entry name" value="BCAA_transport_permease"/>
</dbReference>
<evidence type="ECO:0000256" key="7">
    <source>
        <dbReference type="ARBA" id="ARBA00023136"/>
    </source>
</evidence>
<dbReference type="Proteomes" id="UP000562124">
    <property type="component" value="Unassembled WGS sequence"/>
</dbReference>
<dbReference type="Pfam" id="PF02653">
    <property type="entry name" value="BPD_transp_2"/>
    <property type="match status" value="1"/>
</dbReference>
<dbReference type="EMBL" id="JABCJJ010000032">
    <property type="protein sequence ID" value="NMR21356.1"/>
    <property type="molecule type" value="Genomic_DNA"/>
</dbReference>
<evidence type="ECO:0000256" key="1">
    <source>
        <dbReference type="ARBA" id="ARBA00004651"/>
    </source>
</evidence>
<feature type="transmembrane region" description="Helical" evidence="9">
    <location>
        <begin position="92"/>
        <end position="110"/>
    </location>
</feature>
<dbReference type="InterPro" id="IPR001851">
    <property type="entry name" value="ABC_transp_permease"/>
</dbReference>
<feature type="transmembrane region" description="Helical" evidence="9">
    <location>
        <begin position="141"/>
        <end position="159"/>
    </location>
</feature>
<dbReference type="GO" id="GO:0022857">
    <property type="term" value="F:transmembrane transporter activity"/>
    <property type="evidence" value="ECO:0007669"/>
    <property type="project" value="InterPro"/>
</dbReference>
<keyword evidence="2" id="KW-0813">Transport</keyword>
<evidence type="ECO:0000256" key="3">
    <source>
        <dbReference type="ARBA" id="ARBA00022475"/>
    </source>
</evidence>
<evidence type="ECO:0000256" key="2">
    <source>
        <dbReference type="ARBA" id="ARBA00022448"/>
    </source>
</evidence>
<feature type="transmembrane region" description="Helical" evidence="9">
    <location>
        <begin position="264"/>
        <end position="287"/>
    </location>
</feature>
<evidence type="ECO:0000256" key="5">
    <source>
        <dbReference type="ARBA" id="ARBA00022970"/>
    </source>
</evidence>
<evidence type="ECO:0000256" key="8">
    <source>
        <dbReference type="ARBA" id="ARBA00037998"/>
    </source>
</evidence>
<comment type="similarity">
    <text evidence="8">Belongs to the binding-protein-dependent transport system permease family. LivHM subfamily.</text>
</comment>
<evidence type="ECO:0000256" key="6">
    <source>
        <dbReference type="ARBA" id="ARBA00022989"/>
    </source>
</evidence>
<evidence type="ECO:0000256" key="9">
    <source>
        <dbReference type="SAM" id="Phobius"/>
    </source>
</evidence>
<evidence type="ECO:0000313" key="11">
    <source>
        <dbReference type="Proteomes" id="UP000562124"/>
    </source>
</evidence>
<dbReference type="GO" id="GO:0005886">
    <property type="term" value="C:plasma membrane"/>
    <property type="evidence" value="ECO:0007669"/>
    <property type="project" value="UniProtKB-SubCell"/>
</dbReference>
<gene>
    <name evidence="10" type="ORF">HIR71_14225</name>
</gene>
<keyword evidence="7 9" id="KW-0472">Membrane</keyword>
<evidence type="ECO:0000256" key="4">
    <source>
        <dbReference type="ARBA" id="ARBA00022692"/>
    </source>
</evidence>
<dbReference type="PANTHER" id="PTHR11795:SF450">
    <property type="entry name" value="ABC TRANSPORTER PERMEASE PROTEIN"/>
    <property type="match status" value="1"/>
</dbReference>
<keyword evidence="5" id="KW-0029">Amino-acid transport</keyword>
<feature type="transmembrane region" description="Helical" evidence="9">
    <location>
        <begin position="6"/>
        <end position="26"/>
    </location>
</feature>
<comment type="caution">
    <text evidence="10">The sequence shown here is derived from an EMBL/GenBank/DDBJ whole genome shotgun (WGS) entry which is preliminary data.</text>
</comment>
<protein>
    <submittedName>
        <fullName evidence="10">Branched-chain amino acid ABC transporter permease</fullName>
    </submittedName>
</protein>
<feature type="transmembrane region" description="Helical" evidence="9">
    <location>
        <begin position="33"/>
        <end position="52"/>
    </location>
</feature>
<accession>A0A7Y0M006</accession>